<accession>A0A4Y7SVJ6</accession>
<evidence type="ECO:0000313" key="6">
    <source>
        <dbReference type="Proteomes" id="UP000298030"/>
    </source>
</evidence>
<evidence type="ECO:0000256" key="2">
    <source>
        <dbReference type="ARBA" id="ARBA00023242"/>
    </source>
</evidence>
<dbReference type="Pfam" id="PF00808">
    <property type="entry name" value="CBFD_NFYB_HMF"/>
    <property type="match status" value="1"/>
</dbReference>
<dbReference type="PANTHER" id="PTHR10252">
    <property type="entry name" value="HISTONE-LIKE TRANSCRIPTION FACTOR CCAAT-RELATED"/>
    <property type="match status" value="1"/>
</dbReference>
<dbReference type="GO" id="GO:0008623">
    <property type="term" value="C:CHRAC"/>
    <property type="evidence" value="ECO:0007669"/>
    <property type="project" value="TreeGrafter"/>
</dbReference>
<keyword evidence="2" id="KW-0539">Nucleus</keyword>
<reference evidence="5 6" key="1">
    <citation type="journal article" date="2019" name="Nat. Ecol. Evol.">
        <title>Megaphylogeny resolves global patterns of mushroom evolution.</title>
        <authorList>
            <person name="Varga T."/>
            <person name="Krizsan K."/>
            <person name="Foldi C."/>
            <person name="Dima B."/>
            <person name="Sanchez-Garcia M."/>
            <person name="Sanchez-Ramirez S."/>
            <person name="Szollosi G.J."/>
            <person name="Szarkandi J.G."/>
            <person name="Papp V."/>
            <person name="Albert L."/>
            <person name="Andreopoulos W."/>
            <person name="Angelini C."/>
            <person name="Antonin V."/>
            <person name="Barry K.W."/>
            <person name="Bougher N.L."/>
            <person name="Buchanan P."/>
            <person name="Buyck B."/>
            <person name="Bense V."/>
            <person name="Catcheside P."/>
            <person name="Chovatia M."/>
            <person name="Cooper J."/>
            <person name="Damon W."/>
            <person name="Desjardin D."/>
            <person name="Finy P."/>
            <person name="Geml J."/>
            <person name="Haridas S."/>
            <person name="Hughes K."/>
            <person name="Justo A."/>
            <person name="Karasinski D."/>
            <person name="Kautmanova I."/>
            <person name="Kiss B."/>
            <person name="Kocsube S."/>
            <person name="Kotiranta H."/>
            <person name="LaButti K.M."/>
            <person name="Lechner B.E."/>
            <person name="Liimatainen K."/>
            <person name="Lipzen A."/>
            <person name="Lukacs Z."/>
            <person name="Mihaltcheva S."/>
            <person name="Morgado L.N."/>
            <person name="Niskanen T."/>
            <person name="Noordeloos M.E."/>
            <person name="Ohm R.A."/>
            <person name="Ortiz-Santana B."/>
            <person name="Ovrebo C."/>
            <person name="Racz N."/>
            <person name="Riley R."/>
            <person name="Savchenko A."/>
            <person name="Shiryaev A."/>
            <person name="Soop K."/>
            <person name="Spirin V."/>
            <person name="Szebenyi C."/>
            <person name="Tomsovsky M."/>
            <person name="Tulloss R.E."/>
            <person name="Uehling J."/>
            <person name="Grigoriev I.V."/>
            <person name="Vagvolgyi C."/>
            <person name="Papp T."/>
            <person name="Martin F.M."/>
            <person name="Miettinen O."/>
            <person name="Hibbett D.S."/>
            <person name="Nagy L.G."/>
        </authorList>
    </citation>
    <scope>NUCLEOTIDE SEQUENCE [LARGE SCALE GENOMIC DNA]</scope>
    <source>
        <strain evidence="5 6">FP101781</strain>
    </source>
</reference>
<dbReference type="InterPro" id="IPR050568">
    <property type="entry name" value="Transcr_DNA_Rep_Reg"/>
</dbReference>
<dbReference type="Gene3D" id="1.10.20.10">
    <property type="entry name" value="Histone, subunit A"/>
    <property type="match status" value="1"/>
</dbReference>
<evidence type="ECO:0000313" key="5">
    <source>
        <dbReference type="EMBL" id="TEB25648.1"/>
    </source>
</evidence>
<evidence type="ECO:0000259" key="4">
    <source>
        <dbReference type="Pfam" id="PF00808"/>
    </source>
</evidence>
<dbReference type="Proteomes" id="UP000298030">
    <property type="component" value="Unassembled WGS sequence"/>
</dbReference>
<proteinExistence type="predicted"/>
<keyword evidence="6" id="KW-1185">Reference proteome</keyword>
<sequence>MFGGSRDSSPIDFVLESDSDDEDEEMEDIQDDDMEEEEEVIDEGYNLCGSGQSGCGPLHSIAEEAGFVPTLPGDGTGKAGKAIEEVVSVKAAARKPGKPPFSLPRVLKVVKVDQEIGSVSKDAVFLISLATEAFIARLAVESHRKAKMAKRTTVQRCDIVSVSNEQFRFWFLEGYSKPEVPGAMFMKWRRIAILPRTLLSAQTHQQPLALVCLGTQNSDMISPAGEVFKLRTHVKVQLAHCAALLGSAQSFGDGSLVRFNPPIAHKCNQALPSLSPGTFNRTVHLLLPEETFLALDPSPRVAAMLLLNLSSGGTARISVDSPQATTRSDSRHKRQVATVKALVRHLEGVERRLIRMKYFGERTIEGGSAELEGLLIVARAAIARMAEHVAAVFGR</sequence>
<organism evidence="5 6">
    <name type="scientific">Coprinellus micaceus</name>
    <name type="common">Glistening ink-cap mushroom</name>
    <name type="synonym">Coprinus micaceus</name>
    <dbReference type="NCBI Taxonomy" id="71717"/>
    <lineage>
        <taxon>Eukaryota</taxon>
        <taxon>Fungi</taxon>
        <taxon>Dikarya</taxon>
        <taxon>Basidiomycota</taxon>
        <taxon>Agaricomycotina</taxon>
        <taxon>Agaricomycetes</taxon>
        <taxon>Agaricomycetidae</taxon>
        <taxon>Agaricales</taxon>
        <taxon>Agaricineae</taxon>
        <taxon>Psathyrellaceae</taxon>
        <taxon>Coprinellus</taxon>
    </lineage>
</organism>
<dbReference type="GO" id="GO:0006261">
    <property type="term" value="P:DNA-templated DNA replication"/>
    <property type="evidence" value="ECO:0007669"/>
    <property type="project" value="TreeGrafter"/>
</dbReference>
<comment type="subcellular location">
    <subcellularLocation>
        <location evidence="1">Nucleus</location>
    </subcellularLocation>
</comment>
<dbReference type="SUPFAM" id="SSF47113">
    <property type="entry name" value="Histone-fold"/>
    <property type="match status" value="1"/>
</dbReference>
<dbReference type="GO" id="GO:0046982">
    <property type="term" value="F:protein heterodimerization activity"/>
    <property type="evidence" value="ECO:0007669"/>
    <property type="project" value="InterPro"/>
</dbReference>
<dbReference type="CDD" id="cd22929">
    <property type="entry name" value="HFD_POLE4-like"/>
    <property type="match status" value="1"/>
</dbReference>
<dbReference type="InterPro" id="IPR009072">
    <property type="entry name" value="Histone-fold"/>
</dbReference>
<evidence type="ECO:0000256" key="1">
    <source>
        <dbReference type="ARBA" id="ARBA00004123"/>
    </source>
</evidence>
<comment type="caution">
    <text evidence="5">The sequence shown here is derived from an EMBL/GenBank/DDBJ whole genome shotgun (WGS) entry which is preliminary data.</text>
</comment>
<feature type="compositionally biased region" description="Acidic residues" evidence="3">
    <location>
        <begin position="15"/>
        <end position="33"/>
    </location>
</feature>
<name>A0A4Y7SVJ6_COPMI</name>
<dbReference type="EMBL" id="QPFP01000055">
    <property type="protein sequence ID" value="TEB25648.1"/>
    <property type="molecule type" value="Genomic_DNA"/>
</dbReference>
<dbReference type="PANTHER" id="PTHR10252:SF54">
    <property type="entry name" value="CHROMATIN ACCESSIBILITY COMPLEX PROTEIN 1"/>
    <property type="match status" value="1"/>
</dbReference>
<evidence type="ECO:0000256" key="3">
    <source>
        <dbReference type="SAM" id="MobiDB-lite"/>
    </source>
</evidence>
<dbReference type="AlphaFoldDB" id="A0A4Y7SVJ6"/>
<gene>
    <name evidence="5" type="ORF">FA13DRAFT_1713885</name>
</gene>
<dbReference type="OrthoDB" id="636685at2759"/>
<protein>
    <recommendedName>
        <fullName evidence="4">Transcription factor CBF/NF-Y/archaeal histone domain-containing protein</fullName>
    </recommendedName>
</protein>
<dbReference type="STRING" id="71717.A0A4Y7SVJ6"/>
<feature type="region of interest" description="Disordered" evidence="3">
    <location>
        <begin position="1"/>
        <end position="33"/>
    </location>
</feature>
<dbReference type="InterPro" id="IPR003958">
    <property type="entry name" value="CBFA_NFYB_domain"/>
</dbReference>
<feature type="domain" description="Transcription factor CBF/NF-Y/archaeal histone" evidence="4">
    <location>
        <begin position="105"/>
        <end position="160"/>
    </location>
</feature>